<feature type="region of interest" description="Disordered" evidence="1">
    <location>
        <begin position="50"/>
        <end position="74"/>
    </location>
</feature>
<dbReference type="RefSeq" id="WP_053773147.1">
    <property type="nucleotide sequence ID" value="NZ_LIST01000012.1"/>
</dbReference>
<gene>
    <name evidence="2" type="ORF">AMR74_16535</name>
</gene>
<name>A0A0M9AJE6_9EURY</name>
<accession>A0A0M9AJE6</accession>
<sequence length="143" mass="15987">MTDETTETMTSISTFDDVIEQLHKMREQKENPEDWYFVQGSQVGEYSIQDAESPDKIPEDQSELPPEAQDATEAVDGFYQIGTQGWGADAFVDDINFVGEVGFSETKSKINRRTNGLLFVHKSRLSDMAISIAEDGEEVPADD</sequence>
<evidence type="ECO:0000313" key="3">
    <source>
        <dbReference type="Proteomes" id="UP000037747"/>
    </source>
</evidence>
<evidence type="ECO:0000313" key="2">
    <source>
        <dbReference type="EMBL" id="KOX93249.1"/>
    </source>
</evidence>
<dbReference type="Proteomes" id="UP000037747">
    <property type="component" value="Unassembled WGS sequence"/>
</dbReference>
<protein>
    <submittedName>
        <fullName evidence="2">Uncharacterized protein</fullName>
    </submittedName>
</protein>
<dbReference type="EMBL" id="LIST01000012">
    <property type="protein sequence ID" value="KOX93249.1"/>
    <property type="molecule type" value="Genomic_DNA"/>
</dbReference>
<reference evidence="2 3" key="1">
    <citation type="submission" date="2015-08" db="EMBL/GenBank/DDBJ databases">
        <title>Genomes of Isolates from Cabo Rojo, PR.</title>
        <authorList>
            <person name="Sanchez-Nieves R.L."/>
            <person name="Montalvo-Rodriguez R."/>
        </authorList>
    </citation>
    <scope>NUCLEOTIDE SEQUENCE [LARGE SCALE GENOMIC DNA]</scope>
    <source>
        <strain evidence="2 3">5</strain>
    </source>
</reference>
<evidence type="ECO:0000256" key="1">
    <source>
        <dbReference type="SAM" id="MobiDB-lite"/>
    </source>
</evidence>
<organism evidence="2 3">
    <name type="scientific">Halorubrum tropicale</name>
    <dbReference type="NCBI Taxonomy" id="1765655"/>
    <lineage>
        <taxon>Archaea</taxon>
        <taxon>Methanobacteriati</taxon>
        <taxon>Methanobacteriota</taxon>
        <taxon>Stenosarchaea group</taxon>
        <taxon>Halobacteria</taxon>
        <taxon>Halobacteriales</taxon>
        <taxon>Haloferacaceae</taxon>
        <taxon>Halorubrum</taxon>
    </lineage>
</organism>
<keyword evidence="3" id="KW-1185">Reference proteome</keyword>
<dbReference type="STRING" id="1765655.AMR74_16535"/>
<dbReference type="AlphaFoldDB" id="A0A0M9AJE6"/>
<dbReference type="PATRIC" id="fig|1705389.3.peg.2904"/>
<comment type="caution">
    <text evidence="2">The sequence shown here is derived from an EMBL/GenBank/DDBJ whole genome shotgun (WGS) entry which is preliminary data.</text>
</comment>
<proteinExistence type="predicted"/>